<keyword evidence="3" id="KW-1185">Reference proteome</keyword>
<reference evidence="2 3" key="1">
    <citation type="journal article" date="2024" name="Commun. Biol.">
        <title>Comparative genomic analysis of thermophilic fungi reveals convergent evolutionary adaptations and gene losses.</title>
        <authorList>
            <person name="Steindorff A.S."/>
            <person name="Aguilar-Pontes M.V."/>
            <person name="Robinson A.J."/>
            <person name="Andreopoulos B."/>
            <person name="LaButti K."/>
            <person name="Kuo A."/>
            <person name="Mondo S."/>
            <person name="Riley R."/>
            <person name="Otillar R."/>
            <person name="Haridas S."/>
            <person name="Lipzen A."/>
            <person name="Grimwood J."/>
            <person name="Schmutz J."/>
            <person name="Clum A."/>
            <person name="Reid I.D."/>
            <person name="Moisan M.C."/>
            <person name="Butler G."/>
            <person name="Nguyen T.T.M."/>
            <person name="Dewar K."/>
            <person name="Conant G."/>
            <person name="Drula E."/>
            <person name="Henrissat B."/>
            <person name="Hansel C."/>
            <person name="Singer S."/>
            <person name="Hutchinson M.I."/>
            <person name="de Vries R.P."/>
            <person name="Natvig D.O."/>
            <person name="Powell A.J."/>
            <person name="Tsang A."/>
            <person name="Grigoriev I.V."/>
        </authorList>
    </citation>
    <scope>NUCLEOTIDE SEQUENCE [LARGE SCALE GENOMIC DNA]</scope>
    <source>
        <strain evidence="2 3">CBS 620.91</strain>
    </source>
</reference>
<accession>A0ABR3VGJ0</accession>
<dbReference type="EMBL" id="JAZGSY010000092">
    <property type="protein sequence ID" value="KAL1840983.1"/>
    <property type="molecule type" value="Genomic_DNA"/>
</dbReference>
<feature type="region of interest" description="Disordered" evidence="1">
    <location>
        <begin position="1"/>
        <end position="58"/>
    </location>
</feature>
<gene>
    <name evidence="2" type="ORF">VTJ49DRAFT_7589</name>
</gene>
<proteinExistence type="predicted"/>
<protein>
    <submittedName>
        <fullName evidence="2">Uncharacterized protein</fullName>
    </submittedName>
</protein>
<evidence type="ECO:0000313" key="2">
    <source>
        <dbReference type="EMBL" id="KAL1840983.1"/>
    </source>
</evidence>
<evidence type="ECO:0000256" key="1">
    <source>
        <dbReference type="SAM" id="MobiDB-lite"/>
    </source>
</evidence>
<organism evidence="2 3">
    <name type="scientific">Humicola insolens</name>
    <name type="common">Soft-rot fungus</name>
    <dbReference type="NCBI Taxonomy" id="85995"/>
    <lineage>
        <taxon>Eukaryota</taxon>
        <taxon>Fungi</taxon>
        <taxon>Dikarya</taxon>
        <taxon>Ascomycota</taxon>
        <taxon>Pezizomycotina</taxon>
        <taxon>Sordariomycetes</taxon>
        <taxon>Sordariomycetidae</taxon>
        <taxon>Sordariales</taxon>
        <taxon>Chaetomiaceae</taxon>
        <taxon>Mycothermus</taxon>
    </lineage>
</organism>
<comment type="caution">
    <text evidence="2">The sequence shown here is derived from an EMBL/GenBank/DDBJ whole genome shotgun (WGS) entry which is preliminary data.</text>
</comment>
<evidence type="ECO:0000313" key="3">
    <source>
        <dbReference type="Proteomes" id="UP001583172"/>
    </source>
</evidence>
<feature type="compositionally biased region" description="Basic and acidic residues" evidence="1">
    <location>
        <begin position="1"/>
        <end position="24"/>
    </location>
</feature>
<name>A0ABR3VGJ0_HUMIN</name>
<sequence length="239" mass="27551">MADQGLDRNDVTRAEAERDIEKGEGPSNEVENSVTPDNDARRGDDGGADDSDSDAVLSIHDEMDYEERVFRYTFNLRRRDPQPMFLIFRSLQQLNLVRLQNDLARIKTHVWQEKRLREEDSARLTTLLHDYTTVIRDYNYLRTLVPITGSQAQNNRTALEQAFGLEVGDFTDDGGGYGRFPDPNRPPSDNLRDFLKRHLPRSVTYTRADKLRRFEEYLRGLPAEDVSPLSTALLAFSWL</sequence>
<dbReference type="Proteomes" id="UP001583172">
    <property type="component" value="Unassembled WGS sequence"/>
</dbReference>